<reference evidence="2 3" key="1">
    <citation type="submission" date="2018-09" db="EMBL/GenBank/DDBJ databases">
        <authorList>
            <person name="Zhu H."/>
        </authorList>
    </citation>
    <scope>NUCLEOTIDE SEQUENCE [LARGE SCALE GENOMIC DNA]</scope>
    <source>
        <strain evidence="2 3">K2S05-167</strain>
    </source>
</reference>
<evidence type="ECO:0000256" key="1">
    <source>
        <dbReference type="SAM" id="MobiDB-lite"/>
    </source>
</evidence>
<protein>
    <recommendedName>
        <fullName evidence="4">Transposase IS4-like domain-containing protein</fullName>
    </recommendedName>
</protein>
<sequence length="126" mass="14208">MRLTSKADSAQSLAPGVEQRNPLDRLDTDLGTDQYAALKSKGYSLEHAHMTLHDHLEYLLCLLTLTYLWCVLVSLEEECRMPAHGRRAWKVVPLGLRKLVRVISQPETRRGAQLETLIGLLSLSQT</sequence>
<dbReference type="Proteomes" id="UP000286287">
    <property type="component" value="Unassembled WGS sequence"/>
</dbReference>
<dbReference type="EMBL" id="QYUJ01000001">
    <property type="protein sequence ID" value="RJF76184.1"/>
    <property type="molecule type" value="Genomic_DNA"/>
</dbReference>
<gene>
    <name evidence="2" type="ORF">D3875_00270</name>
</gene>
<dbReference type="AlphaFoldDB" id="A0A418VJ74"/>
<name>A0A418VJ74_9DEIO</name>
<proteinExistence type="predicted"/>
<feature type="region of interest" description="Disordered" evidence="1">
    <location>
        <begin position="1"/>
        <end position="28"/>
    </location>
</feature>
<evidence type="ECO:0008006" key="4">
    <source>
        <dbReference type="Google" id="ProtNLM"/>
    </source>
</evidence>
<feature type="compositionally biased region" description="Polar residues" evidence="1">
    <location>
        <begin position="1"/>
        <end position="12"/>
    </location>
</feature>
<evidence type="ECO:0000313" key="2">
    <source>
        <dbReference type="EMBL" id="RJF76184.1"/>
    </source>
</evidence>
<keyword evidence="3" id="KW-1185">Reference proteome</keyword>
<evidence type="ECO:0000313" key="3">
    <source>
        <dbReference type="Proteomes" id="UP000286287"/>
    </source>
</evidence>
<comment type="caution">
    <text evidence="2">The sequence shown here is derived from an EMBL/GenBank/DDBJ whole genome shotgun (WGS) entry which is preliminary data.</text>
</comment>
<organism evidence="2 3">
    <name type="scientific">Deinococcus cavernae</name>
    <dbReference type="NCBI Taxonomy" id="2320857"/>
    <lineage>
        <taxon>Bacteria</taxon>
        <taxon>Thermotogati</taxon>
        <taxon>Deinococcota</taxon>
        <taxon>Deinococci</taxon>
        <taxon>Deinococcales</taxon>
        <taxon>Deinococcaceae</taxon>
        <taxon>Deinococcus</taxon>
    </lineage>
</organism>
<accession>A0A418VJ74</accession>